<evidence type="ECO:0000313" key="5">
    <source>
        <dbReference type="Proteomes" id="UP000183567"/>
    </source>
</evidence>
<comment type="caution">
    <text evidence="4">The sequence shown here is derived from an EMBL/GenBank/DDBJ whole genome shotgun (WGS) entry which is preliminary data.</text>
</comment>
<evidence type="ECO:0000256" key="2">
    <source>
        <dbReference type="ARBA" id="ARBA00022741"/>
    </source>
</evidence>
<reference evidence="4 5" key="1">
    <citation type="submission" date="2016-03" db="EMBL/GenBank/DDBJ databases">
        <title>Comparative genomics of the ectomycorrhizal sister species Rhizopogon vinicolor and Rhizopogon vesiculosus (Basidiomycota: Boletales) reveals a divergence of the mating type B locus.</title>
        <authorList>
            <person name="Mujic A.B."/>
            <person name="Kuo A."/>
            <person name="Tritt A."/>
            <person name="Lipzen A."/>
            <person name="Chen C."/>
            <person name="Johnson J."/>
            <person name="Sharma A."/>
            <person name="Barry K."/>
            <person name="Grigoriev I.V."/>
            <person name="Spatafora J.W."/>
        </authorList>
    </citation>
    <scope>NUCLEOTIDE SEQUENCE [LARGE SCALE GENOMIC DNA]</scope>
    <source>
        <strain evidence="4 5">AM-OR11-056</strain>
    </source>
</reference>
<evidence type="ECO:0000256" key="3">
    <source>
        <dbReference type="ARBA" id="ARBA00022840"/>
    </source>
</evidence>
<dbReference type="GO" id="GO:0140662">
    <property type="term" value="F:ATP-dependent protein folding chaperone"/>
    <property type="evidence" value="ECO:0007669"/>
    <property type="project" value="InterPro"/>
</dbReference>
<dbReference type="SUPFAM" id="SSF53067">
    <property type="entry name" value="Actin-like ATPase domain"/>
    <property type="match status" value="1"/>
</dbReference>
<sequence length="173" mass="19221">MIEYQDGGTDDYVMYHDGDLEYELDLEAPPCEQAPRQVDSDSDLDVLPYASAPLVDYELAAQLVYSPTARYKTFLFSLSFQTLPSISRATLAVTYHLNDSQRQSAKDTGTITGMNISRIINEPTAAAIAYSLDGKVTGERNENKKDLSTNPCSHALCRLWTAGERVPRLPRLP</sequence>
<proteinExistence type="inferred from homology"/>
<dbReference type="Proteomes" id="UP000183567">
    <property type="component" value="Unassembled WGS sequence"/>
</dbReference>
<accession>A0A1J8PSC0</accession>
<dbReference type="GO" id="GO:0005524">
    <property type="term" value="F:ATP binding"/>
    <property type="evidence" value="ECO:0007669"/>
    <property type="project" value="UniProtKB-KW"/>
</dbReference>
<keyword evidence="3" id="KW-0067">ATP-binding</keyword>
<keyword evidence="5" id="KW-1185">Reference proteome</keyword>
<comment type="similarity">
    <text evidence="1">Belongs to the heat shock protein 70 family.</text>
</comment>
<dbReference type="FunFam" id="3.30.420.40:FF:000028">
    <property type="entry name" value="heat shock 70 kDa protein-like"/>
    <property type="match status" value="1"/>
</dbReference>
<gene>
    <name evidence="4" type="ORF">AZE42_07388</name>
</gene>
<dbReference type="InterPro" id="IPR043129">
    <property type="entry name" value="ATPase_NBD"/>
</dbReference>
<organism evidence="4 5">
    <name type="scientific">Rhizopogon vesiculosus</name>
    <dbReference type="NCBI Taxonomy" id="180088"/>
    <lineage>
        <taxon>Eukaryota</taxon>
        <taxon>Fungi</taxon>
        <taxon>Dikarya</taxon>
        <taxon>Basidiomycota</taxon>
        <taxon>Agaricomycotina</taxon>
        <taxon>Agaricomycetes</taxon>
        <taxon>Agaricomycetidae</taxon>
        <taxon>Boletales</taxon>
        <taxon>Suillineae</taxon>
        <taxon>Rhizopogonaceae</taxon>
        <taxon>Rhizopogon</taxon>
    </lineage>
</organism>
<dbReference type="Gene3D" id="3.30.420.40">
    <property type="match status" value="1"/>
</dbReference>
<evidence type="ECO:0000256" key="1">
    <source>
        <dbReference type="ARBA" id="ARBA00007381"/>
    </source>
</evidence>
<dbReference type="AlphaFoldDB" id="A0A1J8PSC0"/>
<dbReference type="PANTHER" id="PTHR19375">
    <property type="entry name" value="HEAT SHOCK PROTEIN 70KDA"/>
    <property type="match status" value="1"/>
</dbReference>
<dbReference type="Pfam" id="PF00012">
    <property type="entry name" value="HSP70"/>
    <property type="match status" value="1"/>
</dbReference>
<protein>
    <submittedName>
        <fullName evidence="4">Uncharacterized protein</fullName>
    </submittedName>
</protein>
<keyword evidence="2" id="KW-0547">Nucleotide-binding</keyword>
<evidence type="ECO:0000313" key="4">
    <source>
        <dbReference type="EMBL" id="OJA11781.1"/>
    </source>
</evidence>
<name>A0A1J8PSC0_9AGAM</name>
<dbReference type="STRING" id="180088.A0A1J8PSC0"/>
<dbReference type="InterPro" id="IPR013126">
    <property type="entry name" value="Hsp_70_fam"/>
</dbReference>
<dbReference type="EMBL" id="LVVM01004936">
    <property type="protein sequence ID" value="OJA11781.1"/>
    <property type="molecule type" value="Genomic_DNA"/>
</dbReference>